<dbReference type="InterPro" id="IPR011065">
    <property type="entry name" value="Kunitz_inhibitor_STI-like_sf"/>
</dbReference>
<dbReference type="PANTHER" id="PTHR33107">
    <property type="entry name" value="KUNITZ TRYPSIN INHIBITOR 2"/>
    <property type="match status" value="1"/>
</dbReference>
<protein>
    <submittedName>
        <fullName evidence="3">Uncharacterized protein</fullName>
    </submittedName>
</protein>
<accession>A0AA38SL43</accession>
<keyword evidence="2" id="KW-1133">Transmembrane helix</keyword>
<evidence type="ECO:0000256" key="1">
    <source>
        <dbReference type="ARBA" id="ARBA00005440"/>
    </source>
</evidence>
<evidence type="ECO:0000313" key="4">
    <source>
        <dbReference type="Proteomes" id="UP001172457"/>
    </source>
</evidence>
<dbReference type="GO" id="GO:0004866">
    <property type="term" value="F:endopeptidase inhibitor activity"/>
    <property type="evidence" value="ECO:0007669"/>
    <property type="project" value="InterPro"/>
</dbReference>
<keyword evidence="4" id="KW-1185">Reference proteome</keyword>
<dbReference type="InterPro" id="IPR056368">
    <property type="entry name" value="KTI1"/>
</dbReference>
<reference evidence="3" key="1">
    <citation type="submission" date="2023-03" db="EMBL/GenBank/DDBJ databases">
        <title>Chromosome-scale reference genome and RAD-based genetic map of yellow starthistle (Centaurea solstitialis) reveal putative structural variation and QTLs associated with invader traits.</title>
        <authorList>
            <person name="Reatini B."/>
            <person name="Cang F.A."/>
            <person name="Jiang Q."/>
            <person name="Mckibben M.T.W."/>
            <person name="Barker M.S."/>
            <person name="Rieseberg L.H."/>
            <person name="Dlugosch K.M."/>
        </authorList>
    </citation>
    <scope>NUCLEOTIDE SEQUENCE</scope>
    <source>
        <strain evidence="3">CAN-66</strain>
        <tissue evidence="3">Leaf</tissue>
    </source>
</reference>
<organism evidence="3 4">
    <name type="scientific">Centaurea solstitialis</name>
    <name type="common">yellow star-thistle</name>
    <dbReference type="NCBI Taxonomy" id="347529"/>
    <lineage>
        <taxon>Eukaryota</taxon>
        <taxon>Viridiplantae</taxon>
        <taxon>Streptophyta</taxon>
        <taxon>Embryophyta</taxon>
        <taxon>Tracheophyta</taxon>
        <taxon>Spermatophyta</taxon>
        <taxon>Magnoliopsida</taxon>
        <taxon>eudicotyledons</taxon>
        <taxon>Gunneridae</taxon>
        <taxon>Pentapetalae</taxon>
        <taxon>asterids</taxon>
        <taxon>campanulids</taxon>
        <taxon>Asterales</taxon>
        <taxon>Asteraceae</taxon>
        <taxon>Carduoideae</taxon>
        <taxon>Cardueae</taxon>
        <taxon>Centaureinae</taxon>
        <taxon>Centaurea</taxon>
    </lineage>
</organism>
<dbReference type="Gene3D" id="2.80.10.50">
    <property type="match status" value="1"/>
</dbReference>
<dbReference type="PANTHER" id="PTHR33107:SF37">
    <property type="entry name" value="PROTEINASE INHIBITOR I3"/>
    <property type="match status" value="1"/>
</dbReference>
<comment type="caution">
    <text evidence="3">The sequence shown here is derived from an EMBL/GenBank/DDBJ whole genome shotgun (WGS) entry which is preliminary data.</text>
</comment>
<dbReference type="AlphaFoldDB" id="A0AA38SL43"/>
<dbReference type="InterPro" id="IPR002160">
    <property type="entry name" value="Prot_inh_Kunz-lg"/>
</dbReference>
<dbReference type="SUPFAM" id="SSF50386">
    <property type="entry name" value="STI-like"/>
    <property type="match status" value="1"/>
</dbReference>
<proteinExistence type="inferred from homology"/>
<dbReference type="EMBL" id="JARYMX010000898">
    <property type="protein sequence ID" value="KAJ9535062.1"/>
    <property type="molecule type" value="Genomic_DNA"/>
</dbReference>
<name>A0AA38SL43_9ASTR</name>
<feature type="transmembrane region" description="Helical" evidence="2">
    <location>
        <begin position="7"/>
        <end position="29"/>
    </location>
</feature>
<gene>
    <name evidence="3" type="ORF">OSB04_un001866</name>
</gene>
<dbReference type="Proteomes" id="UP001172457">
    <property type="component" value="Unassembled WGS sequence"/>
</dbReference>
<sequence length="220" mass="24092">MMNLTLFRLNLIIIVTANLHLFTVAGIIYDTSGNHLHTGIPYYILPLLHGSGGGLTLSGNTTDASPIINPKIITQEPFEINGGIPFTFTPIVFHETLIRTSYPISIESVNPCGRSKSNIWKVSTAGFQIVTTGGEMNTPESCFQVVEVEMVPELRSYQIQYCPFKCGSGRIYRNCYGVGVKLGAGGERFVGPSDAIFPVVFVDSIGKQTRSENRPDRKCV</sequence>
<evidence type="ECO:0000256" key="2">
    <source>
        <dbReference type="SAM" id="Phobius"/>
    </source>
</evidence>
<dbReference type="CDD" id="cd00178">
    <property type="entry name" value="beta-trefoil_STI"/>
    <property type="match status" value="1"/>
</dbReference>
<dbReference type="Pfam" id="PF00197">
    <property type="entry name" value="Kunitz_legume"/>
    <property type="match status" value="1"/>
</dbReference>
<comment type="similarity">
    <text evidence="1">Belongs to the protease inhibitor I3 (leguminous Kunitz-type inhibitor) family.</text>
</comment>
<dbReference type="SMART" id="SM00452">
    <property type="entry name" value="STI"/>
    <property type="match status" value="1"/>
</dbReference>
<keyword evidence="2" id="KW-0472">Membrane</keyword>
<keyword evidence="2" id="KW-0812">Transmembrane</keyword>
<evidence type="ECO:0000313" key="3">
    <source>
        <dbReference type="EMBL" id="KAJ9535062.1"/>
    </source>
</evidence>